<evidence type="ECO:0000313" key="6">
    <source>
        <dbReference type="Proteomes" id="UP001177212"/>
    </source>
</evidence>
<dbReference type="InterPro" id="IPR036188">
    <property type="entry name" value="FAD/NAD-bd_sf"/>
</dbReference>
<feature type="domain" description="FAD/NAD(P)-binding" evidence="4">
    <location>
        <begin position="3"/>
        <end position="78"/>
    </location>
</feature>
<reference evidence="5" key="1">
    <citation type="submission" date="2023-07" db="EMBL/GenBank/DDBJ databases">
        <title>Genome content predicts the carbon catabolic preferences of heterotrophic bacteria.</title>
        <authorList>
            <person name="Gralka M."/>
        </authorList>
    </citation>
    <scope>NUCLEOTIDE SEQUENCE</scope>
    <source>
        <strain evidence="5">4G09</strain>
    </source>
</reference>
<dbReference type="EMBL" id="JAUYVT010000262">
    <property type="protein sequence ID" value="MDP2567222.1"/>
    <property type="molecule type" value="Genomic_DNA"/>
</dbReference>
<keyword evidence="5" id="KW-0560">Oxidoreductase</keyword>
<dbReference type="Gene3D" id="3.50.50.60">
    <property type="entry name" value="FAD/NAD(P)-binding domain"/>
    <property type="match status" value="2"/>
</dbReference>
<organism evidence="5 6">
    <name type="scientific">Pseudoalteromonas marina</name>
    <dbReference type="NCBI Taxonomy" id="267375"/>
    <lineage>
        <taxon>Bacteria</taxon>
        <taxon>Pseudomonadati</taxon>
        <taxon>Pseudomonadota</taxon>
        <taxon>Gammaproteobacteria</taxon>
        <taxon>Alteromonadales</taxon>
        <taxon>Pseudoalteromonadaceae</taxon>
        <taxon>Pseudoalteromonas</taxon>
    </lineage>
</organism>
<dbReference type="GO" id="GO:0004148">
    <property type="term" value="F:dihydrolipoyl dehydrogenase (NADH) activity"/>
    <property type="evidence" value="ECO:0007669"/>
    <property type="project" value="UniProtKB-EC"/>
</dbReference>
<dbReference type="Proteomes" id="UP001177212">
    <property type="component" value="Unassembled WGS sequence"/>
</dbReference>
<dbReference type="InterPro" id="IPR023753">
    <property type="entry name" value="FAD/NAD-binding_dom"/>
</dbReference>
<protein>
    <submittedName>
        <fullName evidence="5">Dihydrolipoyl dehydrogenase</fullName>
        <ecNumber evidence="5">1.8.1.4</ecNumber>
    </submittedName>
</protein>
<proteinExistence type="inferred from homology"/>
<dbReference type="EC" id="1.8.1.4" evidence="5"/>
<dbReference type="RefSeq" id="WP_336624192.1">
    <property type="nucleotide sequence ID" value="NZ_JAUYVT010000262.1"/>
</dbReference>
<feature type="non-terminal residue" evidence="5">
    <location>
        <position position="78"/>
    </location>
</feature>
<keyword evidence="3" id="KW-0274">FAD</keyword>
<evidence type="ECO:0000259" key="4">
    <source>
        <dbReference type="Pfam" id="PF07992"/>
    </source>
</evidence>
<comment type="caution">
    <text evidence="5">The sequence shown here is derived from an EMBL/GenBank/DDBJ whole genome shotgun (WGS) entry which is preliminary data.</text>
</comment>
<gene>
    <name evidence="5" type="ORF">Q8W34_21705</name>
</gene>
<evidence type="ECO:0000313" key="5">
    <source>
        <dbReference type="EMBL" id="MDP2567222.1"/>
    </source>
</evidence>
<name>A0ABT9FKA3_9GAMM</name>
<feature type="non-terminal residue" evidence="5">
    <location>
        <position position="1"/>
    </location>
</feature>
<comment type="similarity">
    <text evidence="1">Belongs to the class-I pyridine nucleotide-disulfide oxidoreductase family.</text>
</comment>
<evidence type="ECO:0000256" key="3">
    <source>
        <dbReference type="ARBA" id="ARBA00022827"/>
    </source>
</evidence>
<dbReference type="PANTHER" id="PTHR22912">
    <property type="entry name" value="DISULFIDE OXIDOREDUCTASE"/>
    <property type="match status" value="1"/>
</dbReference>
<keyword evidence="6" id="KW-1185">Reference proteome</keyword>
<evidence type="ECO:0000256" key="2">
    <source>
        <dbReference type="ARBA" id="ARBA00022630"/>
    </source>
</evidence>
<dbReference type="Pfam" id="PF07992">
    <property type="entry name" value="Pyr_redox_2"/>
    <property type="match status" value="1"/>
</dbReference>
<dbReference type="PANTHER" id="PTHR22912:SF160">
    <property type="entry name" value="DIHYDROLIPOYL DEHYDROGENASE"/>
    <property type="match status" value="1"/>
</dbReference>
<evidence type="ECO:0000256" key="1">
    <source>
        <dbReference type="ARBA" id="ARBA00007532"/>
    </source>
</evidence>
<accession>A0ABT9FKA3</accession>
<dbReference type="InterPro" id="IPR050151">
    <property type="entry name" value="Class-I_Pyr_Nuc-Dis_Oxidored"/>
</dbReference>
<sequence length="78" mass="8196">GLAKARKVQVVNGYGTFTGANMIEVDNDGVKSTVSFDQCIIAAGSEPVTLPFIPHDDPRVIDSTGALELVDVPGRILV</sequence>
<dbReference type="SUPFAM" id="SSF51905">
    <property type="entry name" value="FAD/NAD(P)-binding domain"/>
    <property type="match status" value="1"/>
</dbReference>
<keyword evidence="2" id="KW-0285">Flavoprotein</keyword>